<comment type="similarity">
    <text evidence="1">Belongs to the eukaryotic ribosomal protein eS25 family.</text>
</comment>
<evidence type="ECO:0000313" key="6">
    <source>
        <dbReference type="Proteomes" id="UP000240322"/>
    </source>
</evidence>
<gene>
    <name evidence="5" type="ORF">B9Q03_03725</name>
</gene>
<comment type="caution">
    <text evidence="5">The sequence shown here is derived from an EMBL/GenBank/DDBJ whole genome shotgun (WGS) entry which is preliminary data.</text>
</comment>
<feature type="compositionally biased region" description="Basic and acidic residues" evidence="4">
    <location>
        <begin position="15"/>
        <end position="40"/>
    </location>
</feature>
<proteinExistence type="inferred from homology"/>
<dbReference type="Pfam" id="PF03297">
    <property type="entry name" value="Ribosomal_S25"/>
    <property type="match status" value="1"/>
</dbReference>
<reference evidence="5 6" key="1">
    <citation type="submission" date="2017-04" db="EMBL/GenBank/DDBJ databases">
        <title>Novel microbial lineages endemic to geothermal iron-oxide mats fill important gaps in the evolutionary history of Archaea.</title>
        <authorList>
            <person name="Jay Z.J."/>
            <person name="Beam J.P."/>
            <person name="Dlakic M."/>
            <person name="Rusch D.B."/>
            <person name="Kozubal M.A."/>
            <person name="Inskeep W.P."/>
        </authorList>
    </citation>
    <scope>NUCLEOTIDE SEQUENCE [LARGE SCALE GENOMIC DNA]</scope>
    <source>
        <strain evidence="5">OSP_D</strain>
    </source>
</reference>
<dbReference type="Proteomes" id="UP000240322">
    <property type="component" value="Unassembled WGS sequence"/>
</dbReference>
<name>A0A2R6AYW8_9ARCH</name>
<dbReference type="EMBL" id="NEXE01000022">
    <property type="protein sequence ID" value="PSN91582.1"/>
    <property type="molecule type" value="Genomic_DNA"/>
</dbReference>
<keyword evidence="3" id="KW-0687">Ribonucleoprotein</keyword>
<evidence type="ECO:0000256" key="4">
    <source>
        <dbReference type="SAM" id="MobiDB-lite"/>
    </source>
</evidence>
<dbReference type="InterPro" id="IPR004977">
    <property type="entry name" value="Ribosomal_eS25"/>
</dbReference>
<accession>A0A2R6AYW8</accession>
<dbReference type="GO" id="GO:0005840">
    <property type="term" value="C:ribosome"/>
    <property type="evidence" value="ECO:0007669"/>
    <property type="project" value="UniProtKB-KW"/>
</dbReference>
<feature type="region of interest" description="Disordered" evidence="4">
    <location>
        <begin position="1"/>
        <end position="42"/>
    </location>
</feature>
<protein>
    <recommendedName>
        <fullName evidence="7">30S ribosomal protein S25e</fullName>
    </recommendedName>
</protein>
<dbReference type="SUPFAM" id="SSF46785">
    <property type="entry name" value="Winged helix' DNA-binding domain"/>
    <property type="match status" value="1"/>
</dbReference>
<keyword evidence="2" id="KW-0689">Ribosomal protein</keyword>
<evidence type="ECO:0000256" key="3">
    <source>
        <dbReference type="ARBA" id="ARBA00023274"/>
    </source>
</evidence>
<dbReference type="InterPro" id="IPR036390">
    <property type="entry name" value="WH_DNA-bd_sf"/>
</dbReference>
<sequence length="109" mass="12332">MGGKGKKGIASLEKQQARQVKEQQKKKEEKKKGKKEDRSQQQKAIYVVNEATQELLGQIKPNNYYTLFELASKINTPLSLARRAVRELEAMGKLKQISKSGNSRLFVAI</sequence>
<organism evidence="5 6">
    <name type="scientific">Candidatus Marsarchaeota G2 archaeon OSP_D</name>
    <dbReference type="NCBI Taxonomy" id="1978157"/>
    <lineage>
        <taxon>Archaea</taxon>
        <taxon>Candidatus Marsarchaeota</taxon>
        <taxon>Candidatus Marsarchaeota group 2</taxon>
    </lineage>
</organism>
<evidence type="ECO:0008006" key="7">
    <source>
        <dbReference type="Google" id="ProtNLM"/>
    </source>
</evidence>
<dbReference type="AlphaFoldDB" id="A0A2R6AYW8"/>
<evidence type="ECO:0000313" key="5">
    <source>
        <dbReference type="EMBL" id="PSN91582.1"/>
    </source>
</evidence>
<dbReference type="GO" id="GO:1990904">
    <property type="term" value="C:ribonucleoprotein complex"/>
    <property type="evidence" value="ECO:0007669"/>
    <property type="project" value="UniProtKB-KW"/>
</dbReference>
<evidence type="ECO:0000256" key="1">
    <source>
        <dbReference type="ARBA" id="ARBA00009106"/>
    </source>
</evidence>
<dbReference type="Gene3D" id="3.30.63.20">
    <property type="match status" value="1"/>
</dbReference>
<evidence type="ECO:0000256" key="2">
    <source>
        <dbReference type="ARBA" id="ARBA00022980"/>
    </source>
</evidence>